<accession>A0ABW7N9B9</accession>
<dbReference type="InterPro" id="IPR055706">
    <property type="entry name" value="Slg1/2_DUF7282"/>
</dbReference>
<feature type="domain" description="DUF7282" evidence="2">
    <location>
        <begin position="493"/>
        <end position="597"/>
    </location>
</feature>
<organism evidence="3 4">
    <name type="scientific">Marinoscillum luteum</name>
    <dbReference type="NCBI Taxonomy" id="861051"/>
    <lineage>
        <taxon>Bacteria</taxon>
        <taxon>Pseudomonadati</taxon>
        <taxon>Bacteroidota</taxon>
        <taxon>Cytophagia</taxon>
        <taxon>Cytophagales</taxon>
        <taxon>Reichenbachiellaceae</taxon>
        <taxon>Marinoscillum</taxon>
    </lineage>
</organism>
<gene>
    <name evidence="3" type="ORF">ACHKAR_11970</name>
</gene>
<feature type="signal peptide" evidence="1">
    <location>
        <begin position="1"/>
        <end position="23"/>
    </location>
</feature>
<evidence type="ECO:0000259" key="2">
    <source>
        <dbReference type="Pfam" id="PF23951"/>
    </source>
</evidence>
<feature type="domain" description="DUF7282" evidence="2">
    <location>
        <begin position="159"/>
        <end position="261"/>
    </location>
</feature>
<keyword evidence="4" id="KW-1185">Reference proteome</keyword>
<feature type="domain" description="DUF7282" evidence="2">
    <location>
        <begin position="271"/>
        <end position="373"/>
    </location>
</feature>
<proteinExistence type="predicted"/>
<evidence type="ECO:0000256" key="1">
    <source>
        <dbReference type="SAM" id="SignalP"/>
    </source>
</evidence>
<name>A0ABW7N9B9_9BACT</name>
<dbReference type="EMBL" id="JBIPKE010000017">
    <property type="protein sequence ID" value="MFH6984161.1"/>
    <property type="molecule type" value="Genomic_DNA"/>
</dbReference>
<feature type="domain" description="DUF7282" evidence="2">
    <location>
        <begin position="43"/>
        <end position="155"/>
    </location>
</feature>
<dbReference type="Pfam" id="PF23951">
    <property type="entry name" value="DUF7282"/>
    <property type="match status" value="5"/>
</dbReference>
<reference evidence="3 4" key="1">
    <citation type="journal article" date="2013" name="Int. J. Syst. Evol. Microbiol.">
        <title>Marinoscillum luteum sp. nov., isolated from marine sediment.</title>
        <authorList>
            <person name="Cha I.T."/>
            <person name="Park S.J."/>
            <person name="Kim S.J."/>
            <person name="Kim J.G."/>
            <person name="Jung M.Y."/>
            <person name="Shin K.S."/>
            <person name="Kwon K.K."/>
            <person name="Yang S.H."/>
            <person name="Seo Y.S."/>
            <person name="Rhee S.K."/>
        </authorList>
    </citation>
    <scope>NUCLEOTIDE SEQUENCE [LARGE SCALE GENOMIC DNA]</scope>
    <source>
        <strain evidence="3 4">KCTC 23939</strain>
    </source>
</reference>
<evidence type="ECO:0000313" key="4">
    <source>
        <dbReference type="Proteomes" id="UP001610063"/>
    </source>
</evidence>
<protein>
    <recommendedName>
        <fullName evidence="2">DUF7282 domain-containing protein</fullName>
    </recommendedName>
</protein>
<evidence type="ECO:0000313" key="3">
    <source>
        <dbReference type="EMBL" id="MFH6984161.1"/>
    </source>
</evidence>
<dbReference type="PROSITE" id="PS51257">
    <property type="entry name" value="PROKAR_LIPOPROTEIN"/>
    <property type="match status" value="1"/>
</dbReference>
<sequence length="601" mass="62647">MKRTKRLFNHSSLLFLAGAFLFAGCGDDDTTDMEPEEQMPSGMLTVSSQTISQNTIRVSNVNFDSKGWVVVHASNEDGTPVVPGIISQPLLVEAGSQNDLELTLTEVDDLMDGDKLWVMLHTDDGIEGTYEFDGANGFDGPILSNGSIVMTDITVSAPDITASNQVVNENWVTIGEVKAAVDGWLVIHADNGSGAPGPVLGQTMVSAGINSDVAIDLGDAVFAGGEMLFPMLHVESPADGMYGFPENGDGPEVFANDVVVVGIETLAPTGSISAVGQVVQGNMITASELTLNATGWVVVHASNATKDGPEVPGIISTPVQLPAGTNSDVAIELNSDFALSAGDVIYIMLHTENGVIGEYEFDGANGFDGPITTAPITLEAPSGSFMASNQVVSQNTLMVESITVGQPSWVVVHRDNGAGSFVAPGIISNPVAIDAGTTENVAITFKDDEPLSDGETLWIMLHNESGTIGAYEFDGANGFDLPITFSSIEIEAPSVMVSDQIVMNNMVTIDEVKAGVDGWIVIHEDNGNGGPGPVLGQTFVNAGSTSDVMVDLGSATVAAGDKLFPMLHIESPADGEYGFPDNGDGPEVFNSDVVVVSFTAL</sequence>
<comment type="caution">
    <text evidence="3">The sequence shown here is derived from an EMBL/GenBank/DDBJ whole genome shotgun (WGS) entry which is preliminary data.</text>
</comment>
<feature type="domain" description="DUF7282" evidence="2">
    <location>
        <begin position="384"/>
        <end position="484"/>
    </location>
</feature>
<dbReference type="Proteomes" id="UP001610063">
    <property type="component" value="Unassembled WGS sequence"/>
</dbReference>
<keyword evidence="1" id="KW-0732">Signal</keyword>
<feature type="chain" id="PRO_5046481093" description="DUF7282 domain-containing protein" evidence="1">
    <location>
        <begin position="24"/>
        <end position="601"/>
    </location>
</feature>
<dbReference type="RefSeq" id="WP_395417570.1">
    <property type="nucleotide sequence ID" value="NZ_JBIPKE010000017.1"/>
</dbReference>